<keyword evidence="1" id="KW-0732">Signal</keyword>
<name>A0A7C9LC17_9RHOB</name>
<dbReference type="Proteomes" id="UP000483078">
    <property type="component" value="Unassembled WGS sequence"/>
</dbReference>
<comment type="caution">
    <text evidence="2">The sequence shown here is derived from an EMBL/GenBank/DDBJ whole genome shotgun (WGS) entry which is preliminary data.</text>
</comment>
<evidence type="ECO:0000256" key="1">
    <source>
        <dbReference type="SAM" id="SignalP"/>
    </source>
</evidence>
<dbReference type="AlphaFoldDB" id="A0A7C9LC17"/>
<protein>
    <submittedName>
        <fullName evidence="2">Uncharacterized protein</fullName>
    </submittedName>
</protein>
<evidence type="ECO:0000313" key="3">
    <source>
        <dbReference type="Proteomes" id="UP000483078"/>
    </source>
</evidence>
<organism evidence="2 3">
    <name type="scientific">Sediminimonas qiaohouensis</name>
    <dbReference type="NCBI Taxonomy" id="552061"/>
    <lineage>
        <taxon>Bacteria</taxon>
        <taxon>Pseudomonadati</taxon>
        <taxon>Pseudomonadota</taxon>
        <taxon>Alphaproteobacteria</taxon>
        <taxon>Rhodobacterales</taxon>
        <taxon>Roseobacteraceae</taxon>
        <taxon>Sediminimonas</taxon>
    </lineage>
</organism>
<sequence>MFAKLLPVAATVLLLTLPAHAGNEIEVQDWIPEVLEMPDDIEVMTDRAIGSSIRVFRISTEEDSTELLERWRTALQDEGFNVEASTSEMESQQVQFSGSGIENATISIAPNTADGRSALSFDATLSP</sequence>
<feature type="signal peptide" evidence="1">
    <location>
        <begin position="1"/>
        <end position="21"/>
    </location>
</feature>
<evidence type="ECO:0000313" key="2">
    <source>
        <dbReference type="EMBL" id="MTJ05778.1"/>
    </source>
</evidence>
<reference evidence="2 3" key="1">
    <citation type="submission" date="2019-06" db="EMBL/GenBank/DDBJ databases">
        <title>Enrichment of Autotrophic Halophilic Microorganisms from Red Sea Brine Pool Using Microbial Electrosynthesis System.</title>
        <authorList>
            <person name="Alqahtani M.F."/>
            <person name="Bajracharya S."/>
            <person name="Katuri K.P."/>
            <person name="Ali M."/>
            <person name="Saikaly P.E."/>
        </authorList>
    </citation>
    <scope>NUCLEOTIDE SEQUENCE [LARGE SCALE GENOMIC DNA]</scope>
    <source>
        <strain evidence="2">MES6</strain>
    </source>
</reference>
<feature type="chain" id="PRO_5028972941" evidence="1">
    <location>
        <begin position="22"/>
        <end position="127"/>
    </location>
</feature>
<dbReference type="RefSeq" id="WP_273250848.1">
    <property type="nucleotide sequence ID" value="NZ_VENJ01000022.1"/>
</dbReference>
<accession>A0A7C9LC17</accession>
<dbReference type="EMBL" id="VENJ01000022">
    <property type="protein sequence ID" value="MTJ05778.1"/>
    <property type="molecule type" value="Genomic_DNA"/>
</dbReference>
<gene>
    <name evidence="2" type="ORF">FH759_13945</name>
</gene>
<proteinExistence type="predicted"/>